<feature type="compositionally biased region" description="Polar residues" evidence="1">
    <location>
        <begin position="15"/>
        <end position="44"/>
    </location>
</feature>
<proteinExistence type="predicted"/>
<sequence length="106" mass="10831">MDKTPDTKHVERSSPKSVTANNSPKAPRTRATTPASLATVTGSPCASPVQAEPAPKASPKLSVSFKGSPTMKSMGSSVCGPKDTPTAGSKTSSPVTRRKSVFMAAT</sequence>
<organism evidence="2 3">
    <name type="scientific">Sporothrix eucalyptigena</name>
    <dbReference type="NCBI Taxonomy" id="1812306"/>
    <lineage>
        <taxon>Eukaryota</taxon>
        <taxon>Fungi</taxon>
        <taxon>Dikarya</taxon>
        <taxon>Ascomycota</taxon>
        <taxon>Pezizomycotina</taxon>
        <taxon>Sordariomycetes</taxon>
        <taxon>Sordariomycetidae</taxon>
        <taxon>Ophiostomatales</taxon>
        <taxon>Ophiostomataceae</taxon>
        <taxon>Sporothrix</taxon>
    </lineage>
</organism>
<keyword evidence="3" id="KW-1185">Reference proteome</keyword>
<evidence type="ECO:0000256" key="1">
    <source>
        <dbReference type="SAM" id="MobiDB-lite"/>
    </source>
</evidence>
<evidence type="ECO:0000313" key="2">
    <source>
        <dbReference type="EMBL" id="CAK7214390.1"/>
    </source>
</evidence>
<reference evidence="2 3" key="1">
    <citation type="submission" date="2024-01" db="EMBL/GenBank/DDBJ databases">
        <authorList>
            <person name="Allen C."/>
            <person name="Tagirdzhanova G."/>
        </authorList>
    </citation>
    <scope>NUCLEOTIDE SEQUENCE [LARGE SCALE GENOMIC DNA]</scope>
</reference>
<feature type="region of interest" description="Disordered" evidence="1">
    <location>
        <begin position="1"/>
        <end position="106"/>
    </location>
</feature>
<comment type="caution">
    <text evidence="2">The sequence shown here is derived from an EMBL/GenBank/DDBJ whole genome shotgun (WGS) entry which is preliminary data.</text>
</comment>
<feature type="compositionally biased region" description="Polar residues" evidence="1">
    <location>
        <begin position="86"/>
        <end position="95"/>
    </location>
</feature>
<name>A0ABP0B4A2_9PEZI</name>
<gene>
    <name evidence="2" type="ORF">SEUCBS140593_002166</name>
</gene>
<dbReference type="Proteomes" id="UP001642482">
    <property type="component" value="Unassembled WGS sequence"/>
</dbReference>
<feature type="compositionally biased region" description="Polar residues" evidence="1">
    <location>
        <begin position="65"/>
        <end position="76"/>
    </location>
</feature>
<dbReference type="EMBL" id="CAWUHD010000014">
    <property type="protein sequence ID" value="CAK7214390.1"/>
    <property type="molecule type" value="Genomic_DNA"/>
</dbReference>
<evidence type="ECO:0000313" key="3">
    <source>
        <dbReference type="Proteomes" id="UP001642482"/>
    </source>
</evidence>
<protein>
    <submittedName>
        <fullName evidence="2">Uncharacterized protein</fullName>
    </submittedName>
</protein>
<feature type="compositionally biased region" description="Basic and acidic residues" evidence="1">
    <location>
        <begin position="1"/>
        <end position="14"/>
    </location>
</feature>
<accession>A0ABP0B4A2</accession>